<keyword evidence="7" id="KW-1185">Reference proteome</keyword>
<dbReference type="Pfam" id="PF02525">
    <property type="entry name" value="Flavodoxin_2"/>
    <property type="match status" value="1"/>
</dbReference>
<proteinExistence type="inferred from homology"/>
<dbReference type="SUPFAM" id="SSF52218">
    <property type="entry name" value="Flavoproteins"/>
    <property type="match status" value="1"/>
</dbReference>
<organism evidence="5 6">
    <name type="scientific">Pectobacterium polonicum</name>
    <dbReference type="NCBI Taxonomy" id="2485124"/>
    <lineage>
        <taxon>Bacteria</taxon>
        <taxon>Pseudomonadati</taxon>
        <taxon>Pseudomonadota</taxon>
        <taxon>Gammaproteobacteria</taxon>
        <taxon>Enterobacterales</taxon>
        <taxon>Pectobacteriaceae</taxon>
        <taxon>Pectobacterium</taxon>
    </lineage>
</organism>
<dbReference type="GO" id="GO:0005829">
    <property type="term" value="C:cytosol"/>
    <property type="evidence" value="ECO:0007669"/>
    <property type="project" value="TreeGrafter"/>
</dbReference>
<dbReference type="InterPro" id="IPR029039">
    <property type="entry name" value="Flavoprotein-like_sf"/>
</dbReference>
<evidence type="ECO:0000313" key="4">
    <source>
        <dbReference type="EMBL" id="MEQ9940125.1"/>
    </source>
</evidence>
<dbReference type="EMBL" id="JBEHEF010000034">
    <property type="protein sequence ID" value="MEQ9940125.1"/>
    <property type="molecule type" value="Genomic_DNA"/>
</dbReference>
<evidence type="ECO:0000259" key="3">
    <source>
        <dbReference type="Pfam" id="PF02525"/>
    </source>
</evidence>
<evidence type="ECO:0000313" key="7">
    <source>
        <dbReference type="Proteomes" id="UP001463408"/>
    </source>
</evidence>
<comment type="similarity">
    <text evidence="1">Belongs to the NAD(P)H dehydrogenase (quinone) family.</text>
</comment>
<dbReference type="Proteomes" id="UP001463408">
    <property type="component" value="Unassembled WGS sequence"/>
</dbReference>
<dbReference type="InterPro" id="IPR051545">
    <property type="entry name" value="NAD(P)H_dehydrogenase_qn"/>
</dbReference>
<reference evidence="4 7" key="2">
    <citation type="submission" date="2024-06" db="EMBL/GenBank/DDBJ databases">
        <title>Pangenomics to understand the prophage dynamics in the radiating lineages of P. brasiliense.</title>
        <authorList>
            <person name="Pardeshi L.A."/>
            <person name="Van Duivenbode I."/>
            <person name="Jonkheer E.M."/>
            <person name="Pel M.J.C."/>
            <person name="Kupczok A."/>
            <person name="De Ridder D."/>
            <person name="Smit S."/>
            <person name="Van Der Lee T.J."/>
        </authorList>
    </citation>
    <scope>NUCLEOTIDE SEQUENCE [LARGE SCALE GENOMIC DNA]</scope>
    <source>
        <strain evidence="4 7">PD 8607</strain>
    </source>
</reference>
<protein>
    <submittedName>
        <fullName evidence="5">NAD(P)H-dependent oxidoreductase</fullName>
    </submittedName>
</protein>
<feature type="domain" description="Flavodoxin-like fold" evidence="3">
    <location>
        <begin position="2"/>
        <end position="149"/>
    </location>
</feature>
<evidence type="ECO:0000313" key="5">
    <source>
        <dbReference type="EMBL" id="UVO08098.1"/>
    </source>
</evidence>
<evidence type="ECO:0000256" key="2">
    <source>
        <dbReference type="ARBA" id="ARBA00023002"/>
    </source>
</evidence>
<dbReference type="PANTHER" id="PTHR10204:SF34">
    <property type="entry name" value="NAD(P)H DEHYDROGENASE [QUINONE] 1 ISOFORM 1"/>
    <property type="match status" value="1"/>
</dbReference>
<name>A0AAE9NSF8_9GAMM</name>
<evidence type="ECO:0000313" key="6">
    <source>
        <dbReference type="Proteomes" id="UP001059272"/>
    </source>
</evidence>
<reference evidence="5" key="1">
    <citation type="submission" date="2021-12" db="EMBL/GenBank/DDBJ databases">
        <title>Genome sequence of novel Pectobacterium sp. causing blackleg.</title>
        <authorList>
            <person name="Wang J."/>
        </authorList>
    </citation>
    <scope>NUCLEOTIDE SEQUENCE</scope>
    <source>
        <strain evidence="5">BY21311</strain>
    </source>
</reference>
<dbReference type="GO" id="GO:0003955">
    <property type="term" value="F:NAD(P)H dehydrogenase (quinone) activity"/>
    <property type="evidence" value="ECO:0007669"/>
    <property type="project" value="TreeGrafter"/>
</dbReference>
<dbReference type="PANTHER" id="PTHR10204">
    <property type="entry name" value="NAD P H OXIDOREDUCTASE-RELATED"/>
    <property type="match status" value="1"/>
</dbReference>
<dbReference type="EMBL" id="CP090065">
    <property type="protein sequence ID" value="UVO08098.1"/>
    <property type="molecule type" value="Genomic_DNA"/>
</dbReference>
<accession>A0AAE9NSF8</accession>
<dbReference type="KEGG" id="ppoo:LW347_20040"/>
<gene>
    <name evidence="4" type="ORF">ABRQ07_21390</name>
    <name evidence="5" type="ORF">LW347_20040</name>
</gene>
<dbReference type="Proteomes" id="UP001059272">
    <property type="component" value="Chromosome"/>
</dbReference>
<keyword evidence="2" id="KW-0560">Oxidoreductase</keyword>
<dbReference type="AlphaFoldDB" id="A0AAE9NSF8"/>
<dbReference type="Gene3D" id="3.40.50.360">
    <property type="match status" value="1"/>
</dbReference>
<dbReference type="InterPro" id="IPR003680">
    <property type="entry name" value="Flavodoxin_fold"/>
</dbReference>
<evidence type="ECO:0000256" key="1">
    <source>
        <dbReference type="ARBA" id="ARBA00006252"/>
    </source>
</evidence>
<dbReference type="RefSeq" id="WP_137741810.1">
    <property type="nucleotide sequence ID" value="NZ_CP090065.1"/>
</dbReference>
<sequence>MITIIFSHPWHGSFCQFLLNNITTELSKQGKPYQLIDLHKDNFNPVLTESELSLYSKGGHTDPLVEKYQDMLKNSDEVIVVFPIWWMGMPAILKGFFDKVMLNGFSWYYNEEQQKLLPLLNIEKTTVVTTSEEETSFIIKEGDSIRDAIFHCMTAVGLKNGKWINCDHITQRSDAQRMDFITDVLNAIR</sequence>